<gene>
    <name evidence="5" type="ORF">AVDCRST_MAG26-1862</name>
</gene>
<comment type="similarity">
    <text evidence="1">Belongs to the bacterial sugar transferase family.</text>
</comment>
<keyword evidence="3" id="KW-0472">Membrane</keyword>
<keyword evidence="3" id="KW-1133">Transmembrane helix</keyword>
<dbReference type="EMBL" id="CADCTK010000425">
    <property type="protein sequence ID" value="CAA9250057.1"/>
    <property type="molecule type" value="Genomic_DNA"/>
</dbReference>
<evidence type="ECO:0000259" key="4">
    <source>
        <dbReference type="Pfam" id="PF02397"/>
    </source>
</evidence>
<feature type="transmembrane region" description="Helical" evidence="3">
    <location>
        <begin position="119"/>
        <end position="138"/>
    </location>
</feature>
<dbReference type="PANTHER" id="PTHR30576">
    <property type="entry name" value="COLANIC BIOSYNTHESIS UDP-GLUCOSE LIPID CARRIER TRANSFERASE"/>
    <property type="match status" value="1"/>
</dbReference>
<sequence length="424" mass="47772">MKSKPHRRNTARVYPPRRSSRFAFGLLLYSILTLVVFGLVYRYMPRIAGRVGRIENGWLQFSIYFVLYVLFMAGGGVVTRRTPLRLGKEALLRLLFIGGATLSFAVAVYQFQFGTGLSATYFMVGVLGAFAGVLTVTYRDFGLIEVNAPPAEEVVGEVLRSHRDVQLANDLWDHVKRAVELLLSLGLIVVSLPISVLLAMMIWLQDPGPLLVAKVAVTRGGRSFHQFKLRSMIKNAEQATGPVPAAPGDARITPFGQALRKTHIDELPQMINILRGEMSLVGPRPERTIFVRRHLQTLPRYRLRHAVRPGLAGMAQVYGDYYSTPREKLRYDLLYIKRRRFGLDIKLFLSATLFAFLGVWPGMNRGRRLFTEQHQARRYRQAHLALSGVELAGPPVQRVDPEAGGDITHKRERVVEADERSPAR</sequence>
<feature type="compositionally biased region" description="Basic and acidic residues" evidence="2">
    <location>
        <begin position="407"/>
        <end position="424"/>
    </location>
</feature>
<feature type="region of interest" description="Disordered" evidence="2">
    <location>
        <begin position="397"/>
        <end position="424"/>
    </location>
</feature>
<feature type="transmembrane region" description="Helical" evidence="3">
    <location>
        <begin position="61"/>
        <end position="79"/>
    </location>
</feature>
<evidence type="ECO:0000256" key="3">
    <source>
        <dbReference type="SAM" id="Phobius"/>
    </source>
</evidence>
<organism evidence="5">
    <name type="scientific">uncultured Chloroflexia bacterium</name>
    <dbReference type="NCBI Taxonomy" id="1672391"/>
    <lineage>
        <taxon>Bacteria</taxon>
        <taxon>Bacillati</taxon>
        <taxon>Chloroflexota</taxon>
        <taxon>Chloroflexia</taxon>
        <taxon>environmental samples</taxon>
    </lineage>
</organism>
<name>A0A6J4IGD3_9CHLR</name>
<feature type="transmembrane region" description="Helical" evidence="3">
    <location>
        <begin position="91"/>
        <end position="113"/>
    </location>
</feature>
<keyword evidence="3" id="KW-0812">Transmembrane</keyword>
<dbReference type="PANTHER" id="PTHR30576:SF0">
    <property type="entry name" value="UNDECAPRENYL-PHOSPHATE N-ACETYLGALACTOSAMINYL 1-PHOSPHATE TRANSFERASE-RELATED"/>
    <property type="match status" value="1"/>
</dbReference>
<dbReference type="GO" id="GO:0016780">
    <property type="term" value="F:phosphotransferase activity, for other substituted phosphate groups"/>
    <property type="evidence" value="ECO:0007669"/>
    <property type="project" value="TreeGrafter"/>
</dbReference>
<proteinExistence type="inferred from homology"/>
<accession>A0A6J4IGD3</accession>
<dbReference type="InterPro" id="IPR003362">
    <property type="entry name" value="Bact_transf"/>
</dbReference>
<protein>
    <recommendedName>
        <fullName evidence="4">Bacterial sugar transferase domain-containing protein</fullName>
    </recommendedName>
</protein>
<feature type="transmembrane region" description="Helical" evidence="3">
    <location>
        <begin position="181"/>
        <end position="204"/>
    </location>
</feature>
<evidence type="ECO:0000256" key="1">
    <source>
        <dbReference type="ARBA" id="ARBA00006464"/>
    </source>
</evidence>
<evidence type="ECO:0000313" key="5">
    <source>
        <dbReference type="EMBL" id="CAA9250057.1"/>
    </source>
</evidence>
<feature type="transmembrane region" description="Helical" evidence="3">
    <location>
        <begin position="21"/>
        <end position="41"/>
    </location>
</feature>
<evidence type="ECO:0000256" key="2">
    <source>
        <dbReference type="SAM" id="MobiDB-lite"/>
    </source>
</evidence>
<reference evidence="5" key="1">
    <citation type="submission" date="2020-02" db="EMBL/GenBank/DDBJ databases">
        <authorList>
            <person name="Meier V. D."/>
        </authorList>
    </citation>
    <scope>NUCLEOTIDE SEQUENCE</scope>
    <source>
        <strain evidence="5">AVDCRST_MAG26</strain>
    </source>
</reference>
<feature type="domain" description="Bacterial sugar transferase" evidence="4">
    <location>
        <begin position="176"/>
        <end position="351"/>
    </location>
</feature>
<dbReference type="AlphaFoldDB" id="A0A6J4IGD3"/>
<dbReference type="Pfam" id="PF02397">
    <property type="entry name" value="Bac_transf"/>
    <property type="match status" value="1"/>
</dbReference>